<dbReference type="GO" id="GO:0030488">
    <property type="term" value="P:tRNA methylation"/>
    <property type="evidence" value="ECO:0007669"/>
    <property type="project" value="TreeGrafter"/>
</dbReference>
<reference evidence="2" key="1">
    <citation type="submission" date="2022-11" db="UniProtKB">
        <authorList>
            <consortium name="WormBaseParasite"/>
        </authorList>
    </citation>
    <scope>IDENTIFICATION</scope>
</reference>
<name>A0A914DUL6_9BILA</name>
<sequence length="112" mass="12852">MGNSNLKEFVDFNHKKKKSVEFNDVFVKRMVPKIDYPVLVQAAKSVGEGNDLPTELPPDWENNEEFLKNLHELLMSVEIIDGELECPESGRKFMIREGIPNMLANEDEVEES</sequence>
<protein>
    <submittedName>
        <fullName evidence="2">Multifunctional methyltransferase subunit TRM112-like protein</fullName>
    </submittedName>
</protein>
<dbReference type="AlphaFoldDB" id="A0A914DUL6"/>
<dbReference type="Gene3D" id="2.20.25.10">
    <property type="match status" value="1"/>
</dbReference>
<dbReference type="WBParaSite" id="ACRNAN_scaffold3752.g25976.t1">
    <property type="protein sequence ID" value="ACRNAN_scaffold3752.g25976.t1"/>
    <property type="gene ID" value="ACRNAN_scaffold3752.g25976"/>
</dbReference>
<evidence type="ECO:0000313" key="2">
    <source>
        <dbReference type="WBParaSite" id="ACRNAN_scaffold3752.g25976.t1"/>
    </source>
</evidence>
<dbReference type="GO" id="GO:0046982">
    <property type="term" value="F:protein heterodimerization activity"/>
    <property type="evidence" value="ECO:0007669"/>
    <property type="project" value="InterPro"/>
</dbReference>
<dbReference type="InterPro" id="IPR039127">
    <property type="entry name" value="Trm112"/>
</dbReference>
<keyword evidence="1" id="KW-1185">Reference proteome</keyword>
<dbReference type="GO" id="GO:0070476">
    <property type="term" value="P:rRNA (guanine-N7)-methylation"/>
    <property type="evidence" value="ECO:0007669"/>
    <property type="project" value="TreeGrafter"/>
</dbReference>
<organism evidence="1 2">
    <name type="scientific">Acrobeloides nanus</name>
    <dbReference type="NCBI Taxonomy" id="290746"/>
    <lineage>
        <taxon>Eukaryota</taxon>
        <taxon>Metazoa</taxon>
        <taxon>Ecdysozoa</taxon>
        <taxon>Nematoda</taxon>
        <taxon>Chromadorea</taxon>
        <taxon>Rhabditida</taxon>
        <taxon>Tylenchina</taxon>
        <taxon>Cephalobomorpha</taxon>
        <taxon>Cephaloboidea</taxon>
        <taxon>Cephalobidae</taxon>
        <taxon>Acrobeloides</taxon>
    </lineage>
</organism>
<accession>A0A914DUL6</accession>
<proteinExistence type="predicted"/>
<dbReference type="PANTHER" id="PTHR12773">
    <property type="entry name" value="UPF0315 PROTEIN-RELATED"/>
    <property type="match status" value="1"/>
</dbReference>
<dbReference type="Proteomes" id="UP000887540">
    <property type="component" value="Unplaced"/>
</dbReference>
<dbReference type="SUPFAM" id="SSF158997">
    <property type="entry name" value="Trm112p-like"/>
    <property type="match status" value="1"/>
</dbReference>
<evidence type="ECO:0000313" key="1">
    <source>
        <dbReference type="Proteomes" id="UP000887540"/>
    </source>
</evidence>
<dbReference type="PANTHER" id="PTHR12773:SF0">
    <property type="entry name" value="MULTIFUNCTIONAL METHYLTRANSFERASE SUBUNIT TRM112-LIKE PROTEIN"/>
    <property type="match status" value="1"/>
</dbReference>